<dbReference type="SUPFAM" id="SSF53720">
    <property type="entry name" value="ALDH-like"/>
    <property type="match status" value="1"/>
</dbReference>
<reference evidence="9" key="1">
    <citation type="journal article" date="2018" name="Nat. Microbiol.">
        <title>Leveraging single-cell genomics to expand the fungal tree of life.</title>
        <authorList>
            <person name="Ahrendt S.R."/>
            <person name="Quandt C.A."/>
            <person name="Ciobanu D."/>
            <person name="Clum A."/>
            <person name="Salamov A."/>
            <person name="Andreopoulos B."/>
            <person name="Cheng J.F."/>
            <person name="Woyke T."/>
            <person name="Pelin A."/>
            <person name="Henrissat B."/>
            <person name="Reynolds N.K."/>
            <person name="Benny G.L."/>
            <person name="Smith M.E."/>
            <person name="James T.Y."/>
            <person name="Grigoriev I.V."/>
        </authorList>
    </citation>
    <scope>NUCLEOTIDE SEQUENCE [LARGE SCALE GENOMIC DNA]</scope>
</reference>
<organism evidence="8 9">
    <name type="scientific">Blyttiomyces helicus</name>
    <dbReference type="NCBI Taxonomy" id="388810"/>
    <lineage>
        <taxon>Eukaryota</taxon>
        <taxon>Fungi</taxon>
        <taxon>Fungi incertae sedis</taxon>
        <taxon>Chytridiomycota</taxon>
        <taxon>Chytridiomycota incertae sedis</taxon>
        <taxon>Chytridiomycetes</taxon>
        <taxon>Chytridiomycetes incertae sedis</taxon>
        <taxon>Blyttiomyces</taxon>
    </lineage>
</organism>
<keyword evidence="2 6" id="KW-0560">Oxidoreductase</keyword>
<dbReference type="GO" id="GO:0005739">
    <property type="term" value="C:mitochondrion"/>
    <property type="evidence" value="ECO:0007669"/>
    <property type="project" value="UniProtKB-ARBA"/>
</dbReference>
<evidence type="ECO:0000256" key="2">
    <source>
        <dbReference type="ARBA" id="ARBA00023002"/>
    </source>
</evidence>
<dbReference type="PANTHER" id="PTHR11699">
    <property type="entry name" value="ALDEHYDE DEHYDROGENASE-RELATED"/>
    <property type="match status" value="1"/>
</dbReference>
<comment type="pathway">
    <text evidence="4">Alcohol metabolism; ethanol degradation; acetate from ethanol: step 2/2.</text>
</comment>
<comment type="similarity">
    <text evidence="1 6">Belongs to the aldehyde dehydrogenase family.</text>
</comment>
<dbReference type="InterPro" id="IPR016160">
    <property type="entry name" value="Ald_DH_CS_CYS"/>
</dbReference>
<evidence type="ECO:0000313" key="9">
    <source>
        <dbReference type="Proteomes" id="UP000269721"/>
    </source>
</evidence>
<dbReference type="CDD" id="cd07091">
    <property type="entry name" value="ALDH_F1-2_Ald2-like"/>
    <property type="match status" value="1"/>
</dbReference>
<dbReference type="Gene3D" id="3.40.309.10">
    <property type="entry name" value="Aldehyde Dehydrogenase, Chain A, domain 2"/>
    <property type="match status" value="1"/>
</dbReference>
<evidence type="ECO:0000259" key="7">
    <source>
        <dbReference type="Pfam" id="PF00171"/>
    </source>
</evidence>
<accession>A0A4P9W4Z7</accession>
<name>A0A4P9W4Z7_9FUNG</name>
<dbReference type="EMBL" id="KZ997415">
    <property type="protein sequence ID" value="RKO87449.1"/>
    <property type="molecule type" value="Genomic_DNA"/>
</dbReference>
<protein>
    <submittedName>
        <fullName evidence="8">Aldehyde dehydrogenase</fullName>
    </submittedName>
</protein>
<dbReference type="OrthoDB" id="310895at2759"/>
<dbReference type="GO" id="GO:0019413">
    <property type="term" value="P:acetate biosynthetic process"/>
    <property type="evidence" value="ECO:0007669"/>
    <property type="project" value="UniProtKB-ARBA"/>
</dbReference>
<gene>
    <name evidence="8" type="ORF">BDK51DRAFT_35931</name>
</gene>
<dbReference type="GO" id="GO:0004029">
    <property type="term" value="F:aldehyde dehydrogenase (NAD+) activity"/>
    <property type="evidence" value="ECO:0007669"/>
    <property type="project" value="UniProtKB-ARBA"/>
</dbReference>
<dbReference type="InterPro" id="IPR016162">
    <property type="entry name" value="Ald_DH_N"/>
</dbReference>
<dbReference type="FunFam" id="3.40.605.10:FF:000011">
    <property type="entry name" value="ALD5p Mitochondrial aldehyde dehydrogenase"/>
    <property type="match status" value="1"/>
</dbReference>
<dbReference type="InterPro" id="IPR029510">
    <property type="entry name" value="Ald_DH_CS_GLU"/>
</dbReference>
<evidence type="ECO:0000256" key="3">
    <source>
        <dbReference type="ARBA" id="ARBA00023027"/>
    </source>
</evidence>
<evidence type="ECO:0000256" key="4">
    <source>
        <dbReference type="ARBA" id="ARBA00037885"/>
    </source>
</evidence>
<feature type="domain" description="Aldehyde dehydrogenase" evidence="7">
    <location>
        <begin position="24"/>
        <end position="473"/>
    </location>
</feature>
<dbReference type="FunFam" id="3.40.309.10:FF:000001">
    <property type="entry name" value="Mitochondrial aldehyde dehydrogenase 2"/>
    <property type="match status" value="1"/>
</dbReference>
<evidence type="ECO:0000256" key="6">
    <source>
        <dbReference type="RuleBase" id="RU003345"/>
    </source>
</evidence>
<evidence type="ECO:0000256" key="5">
    <source>
        <dbReference type="PROSITE-ProRule" id="PRU10007"/>
    </source>
</evidence>
<dbReference type="Proteomes" id="UP000269721">
    <property type="component" value="Unassembled WGS sequence"/>
</dbReference>
<dbReference type="PROSITE" id="PS00687">
    <property type="entry name" value="ALDEHYDE_DEHYDR_GLU"/>
    <property type="match status" value="1"/>
</dbReference>
<dbReference type="PROSITE" id="PS00070">
    <property type="entry name" value="ALDEHYDE_DEHYDR_CYS"/>
    <property type="match status" value="1"/>
</dbReference>
<keyword evidence="9" id="KW-1185">Reference proteome</keyword>
<feature type="active site" evidence="5">
    <location>
        <position position="254"/>
    </location>
</feature>
<sequence length="474" mass="50264">MAVTYSVPTGLFIDGQFIPGVAGKTFATVNPVTGETITQVHEALKEDVDIAVNAAKKALKVWTAMLPAQRGALLLRLADLIEANADELAAIESLDNGKPFLVARALDVAVTAGTMRYYGGWADKIHGKVIDYSPALHSFTRHESLGVVGQIIPWNFPLLMLSWKLGPALACGNTVVLKTSEKTPLSALRLCELINEAGFPPGVVNVISGFGPTAGDAIARHMDIRKVAFTGSSAVGRLILKAAADSNLKKVTLELGGKSANIVCDDADLDQAVEAASTGIFFNQGQVCCAGSRVFVQDGIYDAFVEKFKAKSASLKVGDPTHPETSVGPVVDKLQFDRVLSYINKGKSEGAKCLSGGAQVGSKGYFIQPTLFIDVSDSMTIAQEEIFGPVACVIRFKTIDEVIERANANPYGLAAGVHTTNIKTAVKLSNALHAGTVWVNCYNILVPSIPFGGFKESGIGRELGKYALKEYTGT</sequence>
<evidence type="ECO:0000313" key="8">
    <source>
        <dbReference type="EMBL" id="RKO87449.1"/>
    </source>
</evidence>
<evidence type="ECO:0000256" key="1">
    <source>
        <dbReference type="ARBA" id="ARBA00009986"/>
    </source>
</evidence>
<dbReference type="Pfam" id="PF00171">
    <property type="entry name" value="Aldedh"/>
    <property type="match status" value="1"/>
</dbReference>
<keyword evidence="3" id="KW-0520">NAD</keyword>
<dbReference type="InterPro" id="IPR016163">
    <property type="entry name" value="Ald_DH_C"/>
</dbReference>
<dbReference type="FunFam" id="3.40.605.10:FF:000026">
    <property type="entry name" value="Aldehyde dehydrogenase, putative"/>
    <property type="match status" value="1"/>
</dbReference>
<dbReference type="AlphaFoldDB" id="A0A4P9W4Z7"/>
<dbReference type="InterPro" id="IPR015590">
    <property type="entry name" value="Aldehyde_DH_dom"/>
</dbReference>
<proteinExistence type="inferred from homology"/>
<dbReference type="Gene3D" id="3.40.605.10">
    <property type="entry name" value="Aldehyde Dehydrogenase, Chain A, domain 1"/>
    <property type="match status" value="1"/>
</dbReference>
<dbReference type="InterPro" id="IPR016161">
    <property type="entry name" value="Ald_DH/histidinol_DH"/>
</dbReference>